<feature type="compositionally biased region" description="Polar residues" evidence="1">
    <location>
        <begin position="369"/>
        <end position="378"/>
    </location>
</feature>
<feature type="region of interest" description="Disordered" evidence="1">
    <location>
        <begin position="1098"/>
        <end position="1150"/>
    </location>
</feature>
<proteinExistence type="predicted"/>
<feature type="compositionally biased region" description="Low complexity" evidence="1">
    <location>
        <begin position="450"/>
        <end position="459"/>
    </location>
</feature>
<feature type="compositionally biased region" description="Low complexity" evidence="1">
    <location>
        <begin position="278"/>
        <end position="292"/>
    </location>
</feature>
<feature type="region of interest" description="Disordered" evidence="1">
    <location>
        <begin position="663"/>
        <end position="716"/>
    </location>
</feature>
<feature type="compositionally biased region" description="Basic residues" evidence="1">
    <location>
        <begin position="1317"/>
        <end position="1332"/>
    </location>
</feature>
<accession>A0A7J6MUW6</accession>
<protein>
    <submittedName>
        <fullName evidence="2">Uncharacterized protein</fullName>
    </submittedName>
</protein>
<dbReference type="OrthoDB" id="440971at2759"/>
<feature type="compositionally biased region" description="Polar residues" evidence="1">
    <location>
        <begin position="321"/>
        <end position="330"/>
    </location>
</feature>
<dbReference type="Proteomes" id="UP000591131">
    <property type="component" value="Unassembled WGS sequence"/>
</dbReference>
<sequence length="1363" mass="148051">MLLMASGSDMASTSSPHETKPIVDPSDPLGEANFVPRYLVCVNPLCRRKWKQLTPKSIPMFCPSCKKAAELALRDKWGVTDDTLYYNLLKYWHSIYKDIENSLGFPKCRDLNLPKDPEEVTILNVMDYYQKAFPEGPHPEDVRNWSSMGQRKKQMTGTIIRQCGTLLWELTVLEDLQHQHGSRVPPSQRHHDMVGHRFYLIDWRGSLKIGDHLQFVAFPNPSVEERGQLPHVLKILDDRVNPPHHPSEKTKDEVTNNADRQPAGKGKGTYSRTPNNAYYGRQQQQQPYNGQYHQDRSQARYPQLQQQQQTARPSSPLQRAGANSNQQSYGTGLWQPAGQFSSRPSADSPQRAGQDVRERCSPPTGTERPPQSGNASSPHESRRPSDNASPIQEKKFSPEVGSLVDSAVAPPPGFEDLADDTHLALGQLAQLLSAAANKEVPPTPQAPTLEPRVPESSQPSPSPAVPAAKRPDWIPDTPASPLYLHRDMNFGQTPNPLVQFLQMQAAAGAAGQIPPGARVAGAPYGAAGSAPTMATPFMPMGSQSAASVGLDGELAGLAAWGASWPSTMPSSINKRQSNSQPPTPIQEETVNEYGEVCAATATTAAPSQGQHQQGANTATAAILIHRIVHIFANRLLLLLLMSSMYPNRSVSGSQGRVLLVWARPDPGQDQDPPRAVGAPSRALSREEARVESGDPMPPPQSRPLSSLPEHRPPTSGDDLEVVTVMWCAAVAIAVRRTRTTTVTEVAPIVADMALGNPEAPRHRERIRITQRTGKGGELEEMIIVQGTVMREPTVVRPGVAPTTVVVLLEINPMAVPHCTMSTAAALIEAAPPGLAAKLMNGSPTPMMQHDTLSTPEAKEMPQPPPSTRRSKAQVEFGKPIRPDPRDNAQKGNVLVLACDCPRKYVPDPGPHPLSDPAWLPTIQWGQATFEERILLRREVAPRAVANARGQSIASPTVCYPTVEDSSWHETWPSDVDCRIVCVLRLPDLVTSDDTFLRAVRGAIPHNLRARDGLQKAVVIKASGLGGSVVQARCGYLAFRTRRDAHECWSLRHLKLYGYVCPLIADPTAFRTLCQIALVLKLYEGNSIGATTSGLTTRPHVLESSSQSAAAPAPSSQPGITGTKFGGGLSSRKPLPSAVRGADSNGGASSATSRGRFILRGLKASLERLKGPPVEACGNFTASAVRYSRLDQRDGAVIGRTEYVRAETSSDGQSQKLHIGLTKDRSVVVLETNDDNKLADWRPEWVFRDWAWGCRPMSVTQAEKKSADEEIDPAELSDYSTYSLPDMSVFKPIRPVVAAQPIGGGSPQSKARSTGTSRKSKKSKKKEKKKRRTSHDLTTKLTGTEVKAAADGAAVKTEVQAGGR</sequence>
<feature type="compositionally biased region" description="Basic and acidic residues" evidence="1">
    <location>
        <begin position="683"/>
        <end position="692"/>
    </location>
</feature>
<evidence type="ECO:0000313" key="3">
    <source>
        <dbReference type="Proteomes" id="UP000591131"/>
    </source>
</evidence>
<evidence type="ECO:0000313" key="2">
    <source>
        <dbReference type="EMBL" id="KAF4675304.1"/>
    </source>
</evidence>
<dbReference type="EMBL" id="JAAPAO010000049">
    <property type="protein sequence ID" value="KAF4675304.1"/>
    <property type="molecule type" value="Genomic_DNA"/>
</dbReference>
<comment type="caution">
    <text evidence="2">The sequence shown here is derived from an EMBL/GenBank/DDBJ whole genome shotgun (WGS) entry which is preliminary data.</text>
</comment>
<gene>
    <name evidence="2" type="ORF">FOL47_007921</name>
</gene>
<reference evidence="2 3" key="1">
    <citation type="submission" date="2020-04" db="EMBL/GenBank/DDBJ databases">
        <title>Perkinsus chesapeaki whole genome sequence.</title>
        <authorList>
            <person name="Bogema D.R."/>
        </authorList>
    </citation>
    <scope>NUCLEOTIDE SEQUENCE [LARGE SCALE GENOMIC DNA]</scope>
    <source>
        <strain evidence="2">ATCC PRA-425</strain>
    </source>
</reference>
<feature type="compositionally biased region" description="Basic and acidic residues" evidence="1">
    <location>
        <begin position="238"/>
        <end position="254"/>
    </location>
</feature>
<feature type="compositionally biased region" description="Low complexity" evidence="1">
    <location>
        <begin position="299"/>
        <end position="316"/>
    </location>
</feature>
<feature type="compositionally biased region" description="Polar residues" evidence="1">
    <location>
        <begin position="338"/>
        <end position="348"/>
    </location>
</feature>
<feature type="region of interest" description="Disordered" evidence="1">
    <location>
        <begin position="1298"/>
        <end position="1343"/>
    </location>
</feature>
<evidence type="ECO:0000256" key="1">
    <source>
        <dbReference type="SAM" id="MobiDB-lite"/>
    </source>
</evidence>
<feature type="region of interest" description="Disordered" evidence="1">
    <location>
        <begin position="1"/>
        <end position="25"/>
    </location>
</feature>
<feature type="region of interest" description="Disordered" evidence="1">
    <location>
        <begin position="439"/>
        <end position="474"/>
    </location>
</feature>
<organism evidence="2 3">
    <name type="scientific">Perkinsus chesapeaki</name>
    <name type="common">Clam parasite</name>
    <name type="synonym">Perkinsus andrewsi</name>
    <dbReference type="NCBI Taxonomy" id="330153"/>
    <lineage>
        <taxon>Eukaryota</taxon>
        <taxon>Sar</taxon>
        <taxon>Alveolata</taxon>
        <taxon>Perkinsozoa</taxon>
        <taxon>Perkinsea</taxon>
        <taxon>Perkinsida</taxon>
        <taxon>Perkinsidae</taxon>
        <taxon>Perkinsus</taxon>
    </lineage>
</organism>
<keyword evidence="3" id="KW-1185">Reference proteome</keyword>
<feature type="compositionally biased region" description="Low complexity" evidence="1">
    <location>
        <begin position="1103"/>
        <end position="1117"/>
    </location>
</feature>
<name>A0A7J6MUW6_PERCH</name>
<feature type="region of interest" description="Disordered" evidence="1">
    <location>
        <begin position="238"/>
        <end position="398"/>
    </location>
</feature>